<dbReference type="EMBL" id="JAVHNQ010000005">
    <property type="protein sequence ID" value="KAK6347005.1"/>
    <property type="molecule type" value="Genomic_DNA"/>
</dbReference>
<dbReference type="CDD" id="cd09857">
    <property type="entry name" value="PIN_EXO1"/>
    <property type="match status" value="1"/>
</dbReference>
<keyword evidence="11" id="KW-0238">DNA-binding</keyword>
<dbReference type="GO" id="GO:0003677">
    <property type="term" value="F:DNA binding"/>
    <property type="evidence" value="ECO:0007669"/>
    <property type="project" value="UniProtKB-KW"/>
</dbReference>
<dbReference type="PANTHER" id="PTHR11081">
    <property type="entry name" value="FLAP ENDONUCLEASE FAMILY MEMBER"/>
    <property type="match status" value="1"/>
</dbReference>
<evidence type="ECO:0000256" key="12">
    <source>
        <dbReference type="ARBA" id="ARBA00023204"/>
    </source>
</evidence>
<evidence type="ECO:0000256" key="11">
    <source>
        <dbReference type="ARBA" id="ARBA00023125"/>
    </source>
</evidence>
<sequence>MGINGLLPVLKSIQKPTHIKHWKGQTVAVDAYGWLHRGTISCAIDLALGRHTTKYVDYAMQRVRMLQHYGVIPYIVFDGDYLPGKKGTELDREKKRNSSRDAGLELLRLGRTSAAHLELQKAIDVTPIMARYLIEELKKASVSYVVAPYEADAQMAYLEKIGEVSAIISEDSDLLVFGAKCLLTKLDQYGNCIAIDRSDFSKTADINLAGWSDSEFRRMAILSGCDYLTNIPKMGIKTAYKFVHKYRSVEKIIRAIRMDGSFSVPAGYEQAFSTAEMTFQYQQVYCPIAQQLVTCTGDTIPDSVDVREAENFGTAYEQTVASKVACGDLDPITKLEINLTSKSQTAPSQSRLNSPITRYFGAAPRTVLSELQHNSFTHQHKKKTVTDSRKQCASLPQKPPATNLISKPLSGRMTKKSKLCVDDDTTIAACTERSPFFSQNSSSALKRPLQVRLPSKVPPVIHTTDARSIDTRGSDKVAQGHLSSNSNTKGTTITGILSTKQLILSKTITCAPKGPRKDSSTMKAISLEMFRFQAGNSLIGTKRPYPFDCTDDKENI</sequence>
<reference evidence="17 18" key="1">
    <citation type="submission" date="2019-10" db="EMBL/GenBank/DDBJ databases">
        <authorList>
            <person name="Palmer J.M."/>
        </authorList>
    </citation>
    <scope>NUCLEOTIDE SEQUENCE [LARGE SCALE GENOMIC DNA]</scope>
    <source>
        <strain evidence="17 18">TWF696</strain>
    </source>
</reference>
<feature type="domain" description="XPG-I" evidence="15">
    <location>
        <begin position="138"/>
        <end position="206"/>
    </location>
</feature>
<keyword evidence="7" id="KW-0378">Hydrolase</keyword>
<dbReference type="AlphaFoldDB" id="A0AAV9UU68"/>
<dbReference type="PANTHER" id="PTHR11081:SF65">
    <property type="entry name" value="DNA DAMAGE-INDUCIBLE PROTEIN DIN7-RELATED"/>
    <property type="match status" value="1"/>
</dbReference>
<dbReference type="Gene3D" id="1.10.150.20">
    <property type="entry name" value="5' to 3' exonuclease, C-terminal subdomain"/>
    <property type="match status" value="1"/>
</dbReference>
<dbReference type="InterPro" id="IPR006085">
    <property type="entry name" value="XPG_DNA_repair_N"/>
</dbReference>
<evidence type="ECO:0000313" key="17">
    <source>
        <dbReference type="EMBL" id="KAK6347005.1"/>
    </source>
</evidence>
<dbReference type="InterPro" id="IPR006084">
    <property type="entry name" value="XPG/Rad2"/>
</dbReference>
<dbReference type="CDD" id="cd09908">
    <property type="entry name" value="H3TH_EXO1"/>
    <property type="match status" value="1"/>
</dbReference>
<organism evidence="17 18">
    <name type="scientific">Orbilia brochopaga</name>
    <dbReference type="NCBI Taxonomy" id="3140254"/>
    <lineage>
        <taxon>Eukaryota</taxon>
        <taxon>Fungi</taxon>
        <taxon>Dikarya</taxon>
        <taxon>Ascomycota</taxon>
        <taxon>Pezizomycotina</taxon>
        <taxon>Orbiliomycetes</taxon>
        <taxon>Orbiliales</taxon>
        <taxon>Orbiliaceae</taxon>
        <taxon>Orbilia</taxon>
    </lineage>
</organism>
<dbReference type="GO" id="GO:0006281">
    <property type="term" value="P:DNA repair"/>
    <property type="evidence" value="ECO:0007669"/>
    <property type="project" value="UniProtKB-KW"/>
</dbReference>
<gene>
    <name evidence="17" type="primary">EXO1</name>
    <name evidence="17" type="ORF">TWF696_007095</name>
</gene>
<feature type="domain" description="XPG N-terminal" evidence="16">
    <location>
        <begin position="1"/>
        <end position="99"/>
    </location>
</feature>
<dbReference type="InterPro" id="IPR037315">
    <property type="entry name" value="EXO1_H3TH"/>
</dbReference>
<dbReference type="SMART" id="SM00279">
    <property type="entry name" value="HhH2"/>
    <property type="match status" value="1"/>
</dbReference>
<evidence type="ECO:0000313" key="18">
    <source>
        <dbReference type="Proteomes" id="UP001375240"/>
    </source>
</evidence>
<accession>A0AAV9UU68</accession>
<dbReference type="GO" id="GO:0005634">
    <property type="term" value="C:nucleus"/>
    <property type="evidence" value="ECO:0007669"/>
    <property type="project" value="UniProtKB-SubCell"/>
</dbReference>
<comment type="cofactor">
    <cofactor evidence="1">
        <name>Mg(2+)</name>
        <dbReference type="ChEBI" id="CHEBI:18420"/>
    </cofactor>
</comment>
<keyword evidence="5" id="KW-0479">Metal-binding</keyword>
<dbReference type="SMART" id="SM00484">
    <property type="entry name" value="XPGI"/>
    <property type="match status" value="1"/>
</dbReference>
<keyword evidence="6" id="KW-0227">DNA damage</keyword>
<keyword evidence="4" id="KW-0540">Nuclease</keyword>
<dbReference type="InterPro" id="IPR006086">
    <property type="entry name" value="XPG-I_dom"/>
</dbReference>
<keyword evidence="12" id="KW-0234">DNA repair</keyword>
<dbReference type="GO" id="GO:0046872">
    <property type="term" value="F:metal ion binding"/>
    <property type="evidence" value="ECO:0007669"/>
    <property type="project" value="UniProtKB-KW"/>
</dbReference>
<name>A0AAV9UU68_9PEZI</name>
<dbReference type="GO" id="GO:0017108">
    <property type="term" value="F:5'-flap endonuclease activity"/>
    <property type="evidence" value="ECO:0007669"/>
    <property type="project" value="TreeGrafter"/>
</dbReference>
<dbReference type="SMART" id="SM00485">
    <property type="entry name" value="XPGN"/>
    <property type="match status" value="1"/>
</dbReference>
<dbReference type="FunFam" id="3.40.50.1010:FF:000002">
    <property type="entry name" value="Exonuclease 1, putative"/>
    <property type="match status" value="1"/>
</dbReference>
<dbReference type="InterPro" id="IPR008918">
    <property type="entry name" value="HhH2"/>
</dbReference>
<protein>
    <submittedName>
        <fullName evidence="17">Rad2 nuclease</fullName>
    </submittedName>
</protein>
<evidence type="ECO:0000256" key="9">
    <source>
        <dbReference type="ARBA" id="ARBA00022842"/>
    </source>
</evidence>
<comment type="similarity">
    <text evidence="3">Belongs to the XPG/RAD2 endonuclease family. EXO1 subfamily.</text>
</comment>
<evidence type="ECO:0000256" key="2">
    <source>
        <dbReference type="ARBA" id="ARBA00004123"/>
    </source>
</evidence>
<feature type="region of interest" description="Disordered" evidence="14">
    <location>
        <begin position="468"/>
        <end position="490"/>
    </location>
</feature>
<evidence type="ECO:0000259" key="16">
    <source>
        <dbReference type="SMART" id="SM00485"/>
    </source>
</evidence>
<dbReference type="PRINTS" id="PR00853">
    <property type="entry name" value="XPGRADSUPER"/>
</dbReference>
<dbReference type="Gene3D" id="3.40.50.1010">
    <property type="entry name" value="5'-nuclease"/>
    <property type="match status" value="1"/>
</dbReference>
<evidence type="ECO:0000256" key="7">
    <source>
        <dbReference type="ARBA" id="ARBA00022801"/>
    </source>
</evidence>
<dbReference type="InterPro" id="IPR029060">
    <property type="entry name" value="PIN-like_dom_sf"/>
</dbReference>
<evidence type="ECO:0000256" key="4">
    <source>
        <dbReference type="ARBA" id="ARBA00022722"/>
    </source>
</evidence>
<evidence type="ECO:0000256" key="6">
    <source>
        <dbReference type="ARBA" id="ARBA00022763"/>
    </source>
</evidence>
<keyword evidence="10" id="KW-0267">Excision nuclease</keyword>
<evidence type="ECO:0000259" key="15">
    <source>
        <dbReference type="SMART" id="SM00484"/>
    </source>
</evidence>
<proteinExistence type="inferred from homology"/>
<evidence type="ECO:0000256" key="13">
    <source>
        <dbReference type="ARBA" id="ARBA00023242"/>
    </source>
</evidence>
<dbReference type="SUPFAM" id="SSF88723">
    <property type="entry name" value="PIN domain-like"/>
    <property type="match status" value="1"/>
</dbReference>
<dbReference type="FunFam" id="1.10.150.20:FF:000011">
    <property type="entry name" value="exonuclease 1"/>
    <property type="match status" value="1"/>
</dbReference>
<evidence type="ECO:0000256" key="14">
    <source>
        <dbReference type="SAM" id="MobiDB-lite"/>
    </source>
</evidence>
<dbReference type="SUPFAM" id="SSF47807">
    <property type="entry name" value="5' to 3' exonuclease, C-terminal subdomain"/>
    <property type="match status" value="1"/>
</dbReference>
<dbReference type="Proteomes" id="UP001375240">
    <property type="component" value="Unassembled WGS sequence"/>
</dbReference>
<evidence type="ECO:0000256" key="8">
    <source>
        <dbReference type="ARBA" id="ARBA00022839"/>
    </source>
</evidence>
<dbReference type="Pfam" id="PF00867">
    <property type="entry name" value="XPG_I"/>
    <property type="match status" value="1"/>
</dbReference>
<keyword evidence="13" id="KW-0539">Nucleus</keyword>
<evidence type="ECO:0000256" key="5">
    <source>
        <dbReference type="ARBA" id="ARBA00022723"/>
    </source>
</evidence>
<keyword evidence="8" id="KW-0269">Exonuclease</keyword>
<comment type="subcellular location">
    <subcellularLocation>
        <location evidence="2">Nucleus</location>
    </subcellularLocation>
</comment>
<comment type="caution">
    <text evidence="17">The sequence shown here is derived from an EMBL/GenBank/DDBJ whole genome shotgun (WGS) entry which is preliminary data.</text>
</comment>
<evidence type="ECO:0000256" key="10">
    <source>
        <dbReference type="ARBA" id="ARBA00022881"/>
    </source>
</evidence>
<evidence type="ECO:0000256" key="3">
    <source>
        <dbReference type="ARBA" id="ARBA00010563"/>
    </source>
</evidence>
<keyword evidence="9" id="KW-0460">Magnesium</keyword>
<feature type="compositionally biased region" description="Polar residues" evidence="14">
    <location>
        <begin position="481"/>
        <end position="490"/>
    </location>
</feature>
<dbReference type="GO" id="GO:0035312">
    <property type="term" value="F:5'-3' DNA exonuclease activity"/>
    <property type="evidence" value="ECO:0007669"/>
    <property type="project" value="InterPro"/>
</dbReference>
<dbReference type="InterPro" id="IPR044752">
    <property type="entry name" value="PIN-like_EXO1"/>
</dbReference>
<evidence type="ECO:0000256" key="1">
    <source>
        <dbReference type="ARBA" id="ARBA00001946"/>
    </source>
</evidence>
<keyword evidence="18" id="KW-1185">Reference proteome</keyword>
<dbReference type="Pfam" id="PF00752">
    <property type="entry name" value="XPG_N"/>
    <property type="match status" value="1"/>
</dbReference>
<dbReference type="InterPro" id="IPR036279">
    <property type="entry name" value="5-3_exonuclease_C_sf"/>
</dbReference>